<comment type="caution">
    <text evidence="3">The sequence shown here is derived from an EMBL/GenBank/DDBJ whole genome shotgun (WGS) entry which is preliminary data.</text>
</comment>
<dbReference type="EC" id="1.1.1.270" evidence="2"/>
<dbReference type="PANTHER" id="PTHR43647:SF4">
    <property type="entry name" value="KETOREDUCTASE (KR) DOMAIN-CONTAINING PROTEIN"/>
    <property type="match status" value="1"/>
</dbReference>
<protein>
    <recommendedName>
        <fullName evidence="2">3beta-hydroxysteroid 3-dehydrogenase</fullName>
        <ecNumber evidence="2">1.1.1.270</ecNumber>
    </recommendedName>
</protein>
<name>A0ABR2JBI7_9PEZI</name>
<evidence type="ECO:0000313" key="4">
    <source>
        <dbReference type="Proteomes" id="UP001390339"/>
    </source>
</evidence>
<comment type="pathway">
    <text evidence="1">Steroid biosynthesis; zymosterol biosynthesis; zymosterol from lanosterol: step 5/6.</text>
</comment>
<reference evidence="3 4" key="1">
    <citation type="journal article" date="2024" name="IMA Fungus">
        <title>Apiospora arundinis, a panoply of carbohydrate-active enzymes and secondary metabolites.</title>
        <authorList>
            <person name="Sorensen T."/>
            <person name="Petersen C."/>
            <person name="Muurmann A.T."/>
            <person name="Christiansen J.V."/>
            <person name="Brundto M.L."/>
            <person name="Overgaard C.K."/>
            <person name="Boysen A.T."/>
            <person name="Wollenberg R.D."/>
            <person name="Larsen T.O."/>
            <person name="Sorensen J.L."/>
            <person name="Nielsen K.L."/>
            <person name="Sondergaard T.E."/>
        </authorList>
    </citation>
    <scope>NUCLEOTIDE SEQUENCE [LARGE SCALE GENOMIC DNA]</scope>
    <source>
        <strain evidence="3 4">AAU 773</strain>
    </source>
</reference>
<dbReference type="Proteomes" id="UP001390339">
    <property type="component" value="Unassembled WGS sequence"/>
</dbReference>
<dbReference type="SUPFAM" id="SSF51735">
    <property type="entry name" value="NAD(P)-binding Rossmann-fold domains"/>
    <property type="match status" value="1"/>
</dbReference>
<dbReference type="InterPro" id="IPR051593">
    <property type="entry name" value="Ergosterol_Biosynth_ERG27"/>
</dbReference>
<evidence type="ECO:0000313" key="3">
    <source>
        <dbReference type="EMBL" id="KAK8875180.1"/>
    </source>
</evidence>
<gene>
    <name evidence="3" type="ORF">PGQ11_005694</name>
</gene>
<evidence type="ECO:0000256" key="2">
    <source>
        <dbReference type="ARBA" id="ARBA00023621"/>
    </source>
</evidence>
<proteinExistence type="predicted"/>
<dbReference type="InterPro" id="IPR036291">
    <property type="entry name" value="NAD(P)-bd_dom_sf"/>
</dbReference>
<evidence type="ECO:0000256" key="1">
    <source>
        <dbReference type="ARBA" id="ARBA00023589"/>
    </source>
</evidence>
<organism evidence="3 4">
    <name type="scientific">Apiospora arundinis</name>
    <dbReference type="NCBI Taxonomy" id="335852"/>
    <lineage>
        <taxon>Eukaryota</taxon>
        <taxon>Fungi</taxon>
        <taxon>Dikarya</taxon>
        <taxon>Ascomycota</taxon>
        <taxon>Pezizomycotina</taxon>
        <taxon>Sordariomycetes</taxon>
        <taxon>Xylariomycetidae</taxon>
        <taxon>Amphisphaeriales</taxon>
        <taxon>Apiosporaceae</taxon>
        <taxon>Apiospora</taxon>
    </lineage>
</organism>
<dbReference type="InterPro" id="IPR002347">
    <property type="entry name" value="SDR_fam"/>
</dbReference>
<keyword evidence="4" id="KW-1185">Reference proteome</keyword>
<dbReference type="Pfam" id="PF00106">
    <property type="entry name" value="adh_short"/>
    <property type="match status" value="1"/>
</dbReference>
<dbReference type="PRINTS" id="PR00081">
    <property type="entry name" value="GDHRDH"/>
</dbReference>
<dbReference type="EMBL" id="JAPCWZ010000003">
    <property type="protein sequence ID" value="KAK8875180.1"/>
    <property type="molecule type" value="Genomic_DNA"/>
</dbReference>
<sequence length="408" mass="44874">MRPVLAKPVVPNIVPHCLLFILPSCLPAVSNLTNLLDSPYYCACFPRCLPLLLILGHLMFSSAMASARGTVLVTGANGTLGNAIVEQLSSDSRLTSYHAIYTVRDATRVENLPSDGIHEVVSLDLTKPDNVREVAKDINWHGLPARVSSGEIPPIRALILAAGYLDFGKQSCTSDGIDITFAANYLGHWLLTLMLLESMDKTAGRIVYIGSQAQDVNDARNNATGAFPDPKYKTFITDAESFKAIAKGAWGGGPEEPGYRTGFRRYGASKFFLVTMQHELQARLDADPQLNRLCVIGVDPGNMASGLQRLAPWFIRVVIWQIVYPFLLRVMPSRAPLRQPSRPAGEVLEVAFGLKEESELPKDEYFHERALKETSKESQDPAKRTLVWKETVNLAGLKEGDTALASWH</sequence>
<accession>A0ABR2JBI7</accession>
<dbReference type="Gene3D" id="3.40.50.720">
    <property type="entry name" value="NAD(P)-binding Rossmann-like Domain"/>
    <property type="match status" value="1"/>
</dbReference>
<dbReference type="PANTHER" id="PTHR43647">
    <property type="entry name" value="DEHYDROGENASE"/>
    <property type="match status" value="1"/>
</dbReference>